<gene>
    <name evidence="1" type="ORF">X975_20976</name>
</gene>
<organism evidence="1 2">
    <name type="scientific">Stegodyphus mimosarum</name>
    <name type="common">African social velvet spider</name>
    <dbReference type="NCBI Taxonomy" id="407821"/>
    <lineage>
        <taxon>Eukaryota</taxon>
        <taxon>Metazoa</taxon>
        <taxon>Ecdysozoa</taxon>
        <taxon>Arthropoda</taxon>
        <taxon>Chelicerata</taxon>
        <taxon>Arachnida</taxon>
        <taxon>Araneae</taxon>
        <taxon>Araneomorphae</taxon>
        <taxon>Entelegynae</taxon>
        <taxon>Eresoidea</taxon>
        <taxon>Eresidae</taxon>
        <taxon>Stegodyphus</taxon>
    </lineage>
</organism>
<name>A0A087ULY6_STEMI</name>
<feature type="non-terminal residue" evidence="1">
    <location>
        <position position="33"/>
    </location>
</feature>
<proteinExistence type="predicted"/>
<dbReference type="AlphaFoldDB" id="A0A087ULY6"/>
<dbReference type="EMBL" id="KK120491">
    <property type="protein sequence ID" value="KFM78375.1"/>
    <property type="molecule type" value="Genomic_DNA"/>
</dbReference>
<sequence length="33" mass="3564">MDGLQFTKNAVAQVDIHSSGTSVHRAQQTHEAV</sequence>
<dbReference type="OrthoDB" id="10483458at2759"/>
<dbReference type="Proteomes" id="UP000054359">
    <property type="component" value="Unassembled WGS sequence"/>
</dbReference>
<evidence type="ECO:0000313" key="1">
    <source>
        <dbReference type="EMBL" id="KFM78375.1"/>
    </source>
</evidence>
<accession>A0A087ULY6</accession>
<keyword evidence="2" id="KW-1185">Reference proteome</keyword>
<evidence type="ECO:0000313" key="2">
    <source>
        <dbReference type="Proteomes" id="UP000054359"/>
    </source>
</evidence>
<reference evidence="1 2" key="1">
    <citation type="submission" date="2013-11" db="EMBL/GenBank/DDBJ databases">
        <title>Genome sequencing of Stegodyphus mimosarum.</title>
        <authorList>
            <person name="Bechsgaard J."/>
        </authorList>
    </citation>
    <scope>NUCLEOTIDE SEQUENCE [LARGE SCALE GENOMIC DNA]</scope>
</reference>
<protein>
    <submittedName>
        <fullName evidence="1">Uncharacterized protein</fullName>
    </submittedName>
</protein>